<proteinExistence type="predicted"/>
<dbReference type="EMBL" id="WEGH01000002">
    <property type="protein sequence ID" value="MQY04750.1"/>
    <property type="molecule type" value="Genomic_DNA"/>
</dbReference>
<name>A0A7K0BU77_9ACTN</name>
<evidence type="ECO:0000313" key="1">
    <source>
        <dbReference type="EMBL" id="MQY04750.1"/>
    </source>
</evidence>
<keyword evidence="2" id="KW-1185">Reference proteome</keyword>
<dbReference type="Proteomes" id="UP000487268">
    <property type="component" value="Unassembled WGS sequence"/>
</dbReference>
<dbReference type="AlphaFoldDB" id="A0A7K0BU77"/>
<comment type="caution">
    <text evidence="1">The sequence shown here is derived from an EMBL/GenBank/DDBJ whole genome shotgun (WGS) entry which is preliminary data.</text>
</comment>
<accession>A0A7K0BU77</accession>
<evidence type="ECO:0000313" key="2">
    <source>
        <dbReference type="Proteomes" id="UP000487268"/>
    </source>
</evidence>
<protein>
    <submittedName>
        <fullName evidence="1">Uncharacterized protein</fullName>
    </submittedName>
</protein>
<gene>
    <name evidence="1" type="ORF">ACRB68_28120</name>
</gene>
<dbReference type="OrthoDB" id="3481750at2"/>
<sequence>MRNEPRPDVDAPEGWSAALLQQAAVALARLRAEYPGLGFVADPVAGVWFAVDGRDFLLQARTGIKLRERLLAAQVRGARRGQAR</sequence>
<dbReference type="RefSeq" id="WP_153532923.1">
    <property type="nucleotide sequence ID" value="NZ_WEGH01000002.1"/>
</dbReference>
<organism evidence="1 2">
    <name type="scientific">Actinomadura macrotermitis</name>
    <dbReference type="NCBI Taxonomy" id="2585200"/>
    <lineage>
        <taxon>Bacteria</taxon>
        <taxon>Bacillati</taxon>
        <taxon>Actinomycetota</taxon>
        <taxon>Actinomycetes</taxon>
        <taxon>Streptosporangiales</taxon>
        <taxon>Thermomonosporaceae</taxon>
        <taxon>Actinomadura</taxon>
    </lineage>
</organism>
<reference evidence="1 2" key="1">
    <citation type="submission" date="2019-10" db="EMBL/GenBank/DDBJ databases">
        <title>Actinomadura rubteroloni sp. nov. and Actinomadura macrotermitis sp. nov., isolated from the gut of fungus growing-termite Macrotermes natalensis.</title>
        <authorList>
            <person name="Benndorf R."/>
            <person name="Martin K."/>
            <person name="Kuefner M."/>
            <person name="De Beer W."/>
            <person name="Kaster A.-K."/>
            <person name="Vollmers J."/>
            <person name="Poulsen M."/>
            <person name="Beemelmanns C."/>
        </authorList>
    </citation>
    <scope>NUCLEOTIDE SEQUENCE [LARGE SCALE GENOMIC DNA]</scope>
    <source>
        <strain evidence="1 2">RB68</strain>
    </source>
</reference>